<dbReference type="AlphaFoldDB" id="A0A410GC53"/>
<reference evidence="1 2" key="1">
    <citation type="submission" date="2017-08" db="EMBL/GenBank/DDBJ databases">
        <authorList>
            <person name="Park S.-J."/>
            <person name="Kim H."/>
        </authorList>
    </citation>
    <scope>NUCLEOTIDE SEQUENCE [LARGE SCALE GENOMIC DNA]</scope>
    <source>
        <strain evidence="2">ye3</strain>
    </source>
</reference>
<dbReference type="RefSeq" id="WP_128354920.1">
    <property type="nucleotide sequence ID" value="NZ_CP022987.1"/>
</dbReference>
<gene>
    <name evidence="1" type="ORF">CKA81_08485</name>
</gene>
<dbReference type="Proteomes" id="UP000283474">
    <property type="component" value="Chromosome"/>
</dbReference>
<proteinExistence type="predicted"/>
<evidence type="ECO:0000313" key="1">
    <source>
        <dbReference type="EMBL" id="QAA93871.1"/>
    </source>
</evidence>
<evidence type="ECO:0000313" key="2">
    <source>
        <dbReference type="Proteomes" id="UP000283474"/>
    </source>
</evidence>
<protein>
    <submittedName>
        <fullName evidence="1">Uncharacterized protein</fullName>
    </submittedName>
</protein>
<dbReference type="KEGG" id="pus:CKA81_08485"/>
<accession>A0A410GC53</accession>
<dbReference type="OrthoDB" id="8687167at2"/>
<sequence length="106" mass="11346">MRIEKTEKSAEGNMGVLRAKLPGVAELQVDERGKLTARVTGWAADGQGSSVEHQVMLTDGDIERLLTCLANPKSPEISALVSKLMSENLRNTLRLSALGSGVLLTD</sequence>
<organism evidence="1 2">
    <name type="scientific">Pollutimonas thiosulfatoxidans</name>
    <dbReference type="NCBI Taxonomy" id="2028345"/>
    <lineage>
        <taxon>Bacteria</taxon>
        <taxon>Pseudomonadati</taxon>
        <taxon>Pseudomonadota</taxon>
        <taxon>Betaproteobacteria</taxon>
        <taxon>Burkholderiales</taxon>
        <taxon>Alcaligenaceae</taxon>
        <taxon>Pollutimonas</taxon>
    </lineage>
</organism>
<dbReference type="EMBL" id="CP022987">
    <property type="protein sequence ID" value="QAA93871.1"/>
    <property type="molecule type" value="Genomic_DNA"/>
</dbReference>
<name>A0A410GC53_9BURK</name>
<keyword evidence="2" id="KW-1185">Reference proteome</keyword>